<accession>A0ABV1R7K2</accession>
<evidence type="ECO:0000313" key="2">
    <source>
        <dbReference type="EMBL" id="MER2290800.1"/>
    </source>
</evidence>
<evidence type="ECO:0000313" key="3">
    <source>
        <dbReference type="Proteomes" id="UP001432995"/>
    </source>
</evidence>
<protein>
    <recommendedName>
        <fullName evidence="4">DUF4160 domain-containing protein</fullName>
    </recommendedName>
</protein>
<dbReference type="Proteomes" id="UP001432995">
    <property type="component" value="Unassembled WGS sequence"/>
</dbReference>
<sequence length="117" mass="13054">MDAPTLLTATEVQGQATYGMANLRSKTTGLPFVVFISQKAGARHDARVKVSDGPRVQPDQMGSYQVRPFRHTDGPRLDPADEARLQAWVDLNRDVLISYWNGQIEFTEDAIELLKPV</sequence>
<dbReference type="EMBL" id="JBELQD010000030">
    <property type="protein sequence ID" value="MER2290800.1"/>
    <property type="molecule type" value="Genomic_DNA"/>
</dbReference>
<organism evidence="2 3">
    <name type="scientific">Methylobacterium brachiatum</name>
    <dbReference type="NCBI Taxonomy" id="269660"/>
    <lineage>
        <taxon>Bacteria</taxon>
        <taxon>Pseudomonadati</taxon>
        <taxon>Pseudomonadota</taxon>
        <taxon>Alphaproteobacteria</taxon>
        <taxon>Hyphomicrobiales</taxon>
        <taxon>Methylobacteriaceae</taxon>
        <taxon>Methylobacterium</taxon>
    </lineage>
</organism>
<comment type="caution">
    <text evidence="2">The sequence shown here is derived from an EMBL/GenBank/DDBJ whole genome shotgun (WGS) entry which is preliminary data.</text>
</comment>
<reference evidence="2" key="1">
    <citation type="submission" date="2024-06" db="EMBL/GenBank/DDBJ databases">
        <authorList>
            <person name="Campbell A.G."/>
        </authorList>
    </citation>
    <scope>NUCLEOTIDE SEQUENCE</scope>
    <source>
        <strain evidence="2">EM17</strain>
    </source>
</reference>
<dbReference type="RefSeq" id="WP_007559120.1">
    <property type="nucleotide sequence ID" value="NZ_JARVWR010000024.1"/>
</dbReference>
<feature type="region of interest" description="Disordered" evidence="1">
    <location>
        <begin position="46"/>
        <end position="77"/>
    </location>
</feature>
<evidence type="ECO:0008006" key="4">
    <source>
        <dbReference type="Google" id="ProtNLM"/>
    </source>
</evidence>
<gene>
    <name evidence="2" type="ORF">ABS770_21310</name>
</gene>
<evidence type="ECO:0000256" key="1">
    <source>
        <dbReference type="SAM" id="MobiDB-lite"/>
    </source>
</evidence>
<name>A0ABV1R7K2_9HYPH</name>
<proteinExistence type="predicted"/>
<keyword evidence="3" id="KW-1185">Reference proteome</keyword>